<comment type="caution">
    <text evidence="2">The sequence shown here is derived from an EMBL/GenBank/DDBJ whole genome shotgun (WGS) entry which is preliminary data.</text>
</comment>
<organism evidence="2 3">
    <name type="scientific">Pseudoalteromonas tunicata D2</name>
    <dbReference type="NCBI Taxonomy" id="87626"/>
    <lineage>
        <taxon>Bacteria</taxon>
        <taxon>Pseudomonadati</taxon>
        <taxon>Pseudomonadota</taxon>
        <taxon>Gammaproteobacteria</taxon>
        <taxon>Alteromonadales</taxon>
        <taxon>Pseudoalteromonadaceae</taxon>
        <taxon>Pseudoalteromonas</taxon>
    </lineage>
</organism>
<sequence>MLKSLLVVGLVAASSNVLAQANTDKFYAADSSIDSQICLTAAEQGFSAARKFANTNGLYISRFDTNFYCNGQPIDKFAAKFAKAKSVAVVNNAKVAFYAADSKVESNLCVKALHEGINSLKTNRQLKSLQCNGVKIEQFIKRNSDKVAI</sequence>
<name>A4C3X2_9GAMM</name>
<dbReference type="EMBL" id="AAOH01000001">
    <property type="protein sequence ID" value="EAR30254.1"/>
    <property type="molecule type" value="Genomic_DNA"/>
</dbReference>
<accession>A4C3X2</accession>
<keyword evidence="1" id="KW-0732">Signal</keyword>
<dbReference type="RefSeq" id="WP_009836554.1">
    <property type="nucleotide sequence ID" value="NZ_AAOH01000001.1"/>
</dbReference>
<dbReference type="AlphaFoldDB" id="A4C3X2"/>
<evidence type="ECO:0000313" key="3">
    <source>
        <dbReference type="Proteomes" id="UP000006201"/>
    </source>
</evidence>
<evidence type="ECO:0000313" key="2">
    <source>
        <dbReference type="EMBL" id="EAR30254.1"/>
    </source>
</evidence>
<dbReference type="OrthoDB" id="6322294at2"/>
<reference evidence="2 3" key="1">
    <citation type="submission" date="2006-02" db="EMBL/GenBank/DDBJ databases">
        <authorList>
            <person name="Moran M.A."/>
            <person name="Kjelleberg S."/>
            <person name="Egan S."/>
            <person name="Saunders N."/>
            <person name="Thomas T."/>
            <person name="Ferriera S."/>
            <person name="Johnson J."/>
            <person name="Kravitz S."/>
            <person name="Halpern A."/>
            <person name="Remington K."/>
            <person name="Beeson K."/>
            <person name="Tran B."/>
            <person name="Rogers Y.-H."/>
            <person name="Friedman R."/>
            <person name="Venter J.C."/>
        </authorList>
    </citation>
    <scope>NUCLEOTIDE SEQUENCE [LARGE SCALE GENOMIC DNA]</scope>
    <source>
        <strain evidence="2 3">D2</strain>
    </source>
</reference>
<gene>
    <name evidence="2" type="ORF">PTD2_01756</name>
</gene>
<feature type="chain" id="PRO_5002666889" description="Exonuclease III" evidence="1">
    <location>
        <begin position="20"/>
        <end position="149"/>
    </location>
</feature>
<evidence type="ECO:0008006" key="4">
    <source>
        <dbReference type="Google" id="ProtNLM"/>
    </source>
</evidence>
<dbReference type="STRING" id="87626.PTD2_01756"/>
<dbReference type="eggNOG" id="ENOG502ZCJZ">
    <property type="taxonomic scope" value="Bacteria"/>
</dbReference>
<protein>
    <recommendedName>
        <fullName evidence="4">Exonuclease III</fullName>
    </recommendedName>
</protein>
<feature type="signal peptide" evidence="1">
    <location>
        <begin position="1"/>
        <end position="19"/>
    </location>
</feature>
<dbReference type="Proteomes" id="UP000006201">
    <property type="component" value="Unassembled WGS sequence"/>
</dbReference>
<proteinExistence type="predicted"/>
<keyword evidence="3" id="KW-1185">Reference proteome</keyword>
<evidence type="ECO:0000256" key="1">
    <source>
        <dbReference type="SAM" id="SignalP"/>
    </source>
</evidence>
<dbReference type="HOGENOM" id="CLU_143300_0_0_6"/>